<dbReference type="GO" id="GO:0003700">
    <property type="term" value="F:DNA-binding transcription factor activity"/>
    <property type="evidence" value="ECO:0007669"/>
    <property type="project" value="TreeGrafter"/>
</dbReference>
<protein>
    <submittedName>
        <fullName evidence="4">TetR/AcrR family transcriptional regulator</fullName>
    </submittedName>
</protein>
<dbReference type="EMBL" id="SWCJ01000022">
    <property type="protein sequence ID" value="TKB50173.1"/>
    <property type="molecule type" value="Genomic_DNA"/>
</dbReference>
<keyword evidence="5" id="KW-1185">Reference proteome</keyword>
<keyword evidence="1 2" id="KW-0238">DNA-binding</keyword>
<dbReference type="OrthoDB" id="9151800at2"/>
<dbReference type="Proteomes" id="UP000305675">
    <property type="component" value="Unassembled WGS sequence"/>
</dbReference>
<evidence type="ECO:0000313" key="4">
    <source>
        <dbReference type="EMBL" id="TKB50173.1"/>
    </source>
</evidence>
<dbReference type="SUPFAM" id="SSF48498">
    <property type="entry name" value="Tetracyclin repressor-like, C-terminal domain"/>
    <property type="match status" value="1"/>
</dbReference>
<sequence>MANNRGRPSGPSTARSQLIEAAKQLFTALHYDKVSTRMVAEKAGVNAAMIRYYFSNKQGLFRTMLEETMAPMLEAMTQARIGDDFESQVNVLRTYYRVMGQNPDFPKLIYRILTLEQDSPLFLMFMERVQQVIGSSDSMLFDALERKGELKPGVEAAIARVSFFSLMIFPFLAPPQMLALHGAKLDPDFLDRLAEHNVAMLKAGMLANTGEHK</sequence>
<evidence type="ECO:0000313" key="5">
    <source>
        <dbReference type="Proteomes" id="UP000305675"/>
    </source>
</evidence>
<dbReference type="InterPro" id="IPR050109">
    <property type="entry name" value="HTH-type_TetR-like_transc_reg"/>
</dbReference>
<proteinExistence type="predicted"/>
<evidence type="ECO:0000256" key="2">
    <source>
        <dbReference type="PROSITE-ProRule" id="PRU00335"/>
    </source>
</evidence>
<dbReference type="RefSeq" id="WP_136865079.1">
    <property type="nucleotide sequence ID" value="NZ_SWCJ01000022.1"/>
</dbReference>
<dbReference type="Pfam" id="PF00440">
    <property type="entry name" value="TetR_N"/>
    <property type="match status" value="1"/>
</dbReference>
<evidence type="ECO:0000259" key="3">
    <source>
        <dbReference type="PROSITE" id="PS50977"/>
    </source>
</evidence>
<dbReference type="PANTHER" id="PTHR30055:SF233">
    <property type="entry name" value="REGULATORY PROTEIN TETR"/>
    <property type="match status" value="1"/>
</dbReference>
<dbReference type="Gene3D" id="1.10.357.10">
    <property type="entry name" value="Tetracycline Repressor, domain 2"/>
    <property type="match status" value="1"/>
</dbReference>
<comment type="caution">
    <text evidence="4">The sequence shown here is derived from an EMBL/GenBank/DDBJ whole genome shotgun (WGS) entry which is preliminary data.</text>
</comment>
<dbReference type="PROSITE" id="PS50977">
    <property type="entry name" value="HTH_TETR_2"/>
    <property type="match status" value="1"/>
</dbReference>
<reference evidence="4 5" key="1">
    <citation type="submission" date="2019-04" db="EMBL/GenBank/DDBJ databases">
        <authorList>
            <person name="Hwang J.C."/>
        </authorList>
    </citation>
    <scope>NUCLEOTIDE SEQUENCE [LARGE SCALE GENOMIC DNA]</scope>
    <source>
        <strain evidence="4 5">IMCC35002</strain>
    </source>
</reference>
<organism evidence="4 5">
    <name type="scientific">Ferrimonas aestuarii</name>
    <dbReference type="NCBI Taxonomy" id="2569539"/>
    <lineage>
        <taxon>Bacteria</taxon>
        <taxon>Pseudomonadati</taxon>
        <taxon>Pseudomonadota</taxon>
        <taxon>Gammaproteobacteria</taxon>
        <taxon>Alteromonadales</taxon>
        <taxon>Ferrimonadaceae</taxon>
        <taxon>Ferrimonas</taxon>
    </lineage>
</organism>
<feature type="DNA-binding region" description="H-T-H motif" evidence="2">
    <location>
        <begin position="35"/>
        <end position="54"/>
    </location>
</feature>
<name>A0A4U1BJ91_9GAMM</name>
<accession>A0A4U1BJ91</accession>
<dbReference type="InterPro" id="IPR036271">
    <property type="entry name" value="Tet_transcr_reg_TetR-rel_C_sf"/>
</dbReference>
<dbReference type="PRINTS" id="PR00455">
    <property type="entry name" value="HTHTETR"/>
</dbReference>
<dbReference type="PANTHER" id="PTHR30055">
    <property type="entry name" value="HTH-TYPE TRANSCRIPTIONAL REGULATOR RUTR"/>
    <property type="match status" value="1"/>
</dbReference>
<feature type="domain" description="HTH tetR-type" evidence="3">
    <location>
        <begin position="12"/>
        <end position="72"/>
    </location>
</feature>
<dbReference type="AlphaFoldDB" id="A0A4U1BJ91"/>
<dbReference type="GO" id="GO:0000976">
    <property type="term" value="F:transcription cis-regulatory region binding"/>
    <property type="evidence" value="ECO:0007669"/>
    <property type="project" value="TreeGrafter"/>
</dbReference>
<evidence type="ECO:0000256" key="1">
    <source>
        <dbReference type="ARBA" id="ARBA00023125"/>
    </source>
</evidence>
<gene>
    <name evidence="4" type="ORF">FCL42_19360</name>
</gene>
<dbReference type="SUPFAM" id="SSF46689">
    <property type="entry name" value="Homeodomain-like"/>
    <property type="match status" value="1"/>
</dbReference>
<dbReference type="InterPro" id="IPR001647">
    <property type="entry name" value="HTH_TetR"/>
</dbReference>
<dbReference type="InterPro" id="IPR009057">
    <property type="entry name" value="Homeodomain-like_sf"/>
</dbReference>